<dbReference type="EMBL" id="JACEFI010000037">
    <property type="protein sequence ID" value="KAH0592089.1"/>
    <property type="molecule type" value="Genomic_DNA"/>
</dbReference>
<organism evidence="3 4">
    <name type="scientific">Metarhizium humberi</name>
    <dbReference type="NCBI Taxonomy" id="2596975"/>
    <lineage>
        <taxon>Eukaryota</taxon>
        <taxon>Fungi</taxon>
        <taxon>Dikarya</taxon>
        <taxon>Ascomycota</taxon>
        <taxon>Pezizomycotina</taxon>
        <taxon>Sordariomycetes</taxon>
        <taxon>Hypocreomycetidae</taxon>
        <taxon>Hypocreales</taxon>
        <taxon>Clavicipitaceae</taxon>
        <taxon>Metarhizium</taxon>
    </lineage>
</organism>
<name>A0A9P8M399_9HYPO</name>
<dbReference type="AlphaFoldDB" id="A0A9P8M399"/>
<evidence type="ECO:0000313" key="3">
    <source>
        <dbReference type="EMBL" id="KAH0592089.1"/>
    </source>
</evidence>
<keyword evidence="2" id="KW-0472">Membrane</keyword>
<keyword evidence="2" id="KW-0812">Transmembrane</keyword>
<evidence type="ECO:0000256" key="1">
    <source>
        <dbReference type="SAM" id="MobiDB-lite"/>
    </source>
</evidence>
<accession>A0A9P8M399</accession>
<gene>
    <name evidence="3" type="ORF">MHUMG1_10137</name>
</gene>
<evidence type="ECO:0000256" key="2">
    <source>
        <dbReference type="SAM" id="Phobius"/>
    </source>
</evidence>
<dbReference type="Proteomes" id="UP000764110">
    <property type="component" value="Unassembled WGS sequence"/>
</dbReference>
<proteinExistence type="predicted"/>
<protein>
    <submittedName>
        <fullName evidence="3">Uncharacterized protein</fullName>
    </submittedName>
</protein>
<feature type="transmembrane region" description="Helical" evidence="2">
    <location>
        <begin position="95"/>
        <end position="113"/>
    </location>
</feature>
<reference evidence="3 4" key="1">
    <citation type="submission" date="2020-07" db="EMBL/GenBank/DDBJ databases">
        <title>Metarhizium humberi genome.</title>
        <authorList>
            <person name="Lysoe E."/>
        </authorList>
    </citation>
    <scope>NUCLEOTIDE SEQUENCE [LARGE SCALE GENOMIC DNA]</scope>
    <source>
        <strain evidence="3 4">ESALQ1638</strain>
    </source>
</reference>
<feature type="transmembrane region" description="Helical" evidence="2">
    <location>
        <begin position="58"/>
        <end position="83"/>
    </location>
</feature>
<sequence>MPSTDGVEYFCHATPRSDLKKAARPESDLGERHSKDGITNPNDDTKSEDSGPPDGGTVAWLAALGAWCCSFSSTALACVSAWFGKKGRAAAGTTATGLSVGGVIFPIMISRIIRSVGYP</sequence>
<comment type="caution">
    <text evidence="3">The sequence shown here is derived from an EMBL/GenBank/DDBJ whole genome shotgun (WGS) entry which is preliminary data.</text>
</comment>
<keyword evidence="4" id="KW-1185">Reference proteome</keyword>
<feature type="region of interest" description="Disordered" evidence="1">
    <location>
        <begin position="18"/>
        <end position="54"/>
    </location>
</feature>
<feature type="compositionally biased region" description="Basic and acidic residues" evidence="1">
    <location>
        <begin position="18"/>
        <end position="36"/>
    </location>
</feature>
<evidence type="ECO:0000313" key="4">
    <source>
        <dbReference type="Proteomes" id="UP000764110"/>
    </source>
</evidence>
<keyword evidence="2" id="KW-1133">Transmembrane helix</keyword>